<protein>
    <submittedName>
        <fullName evidence="1">Uncharacterized protein</fullName>
    </submittedName>
</protein>
<evidence type="ECO:0000313" key="1">
    <source>
        <dbReference type="EMBL" id="KAI2385523.1"/>
    </source>
</evidence>
<accession>A0ACB8UV46</accession>
<reference evidence="1" key="1">
    <citation type="journal article" date="2022" name="bioRxiv">
        <title>Population genetic analysis of Ophidiomyces ophidiicola, the causative agent of snake fungal disease, indicates recent introductions to the USA.</title>
        <authorList>
            <person name="Ladner J.T."/>
            <person name="Palmer J.M."/>
            <person name="Ettinger C.L."/>
            <person name="Stajich J.E."/>
            <person name="Farrell T.M."/>
            <person name="Glorioso B.M."/>
            <person name="Lawson B."/>
            <person name="Price S.J."/>
            <person name="Stengle A.G."/>
            <person name="Grear D.A."/>
            <person name="Lorch J.M."/>
        </authorList>
    </citation>
    <scope>NUCLEOTIDE SEQUENCE</scope>
    <source>
        <strain evidence="1">NWHC 24266-5</strain>
    </source>
</reference>
<name>A0ACB8UV46_9EURO</name>
<dbReference type="EMBL" id="JALBCA010000057">
    <property type="protein sequence ID" value="KAI2385523.1"/>
    <property type="molecule type" value="Genomic_DNA"/>
</dbReference>
<proteinExistence type="predicted"/>
<organism evidence="1">
    <name type="scientific">Ophidiomyces ophidiicola</name>
    <dbReference type="NCBI Taxonomy" id="1387563"/>
    <lineage>
        <taxon>Eukaryota</taxon>
        <taxon>Fungi</taxon>
        <taxon>Dikarya</taxon>
        <taxon>Ascomycota</taxon>
        <taxon>Pezizomycotina</taxon>
        <taxon>Eurotiomycetes</taxon>
        <taxon>Eurotiomycetidae</taxon>
        <taxon>Onygenales</taxon>
        <taxon>Onygenaceae</taxon>
        <taxon>Ophidiomyces</taxon>
    </lineage>
</organism>
<sequence length="948" mass="106711">MSSRTSASRSKPNIAQPPATSRWCNRALRPLTAAILRLEKYLKSNPIQPHELSLISNDTTNINKSRSNGRLPSRSTEGSDSESVGEDPTWVPGNTMCQRVKHKYSGRKGKIGGLAKNRSRLVISAPEPQELQPGEFTVATPLILGKNWRHSGHQNYDIAEAEPHNELQKPTVHLEPLRGSRKGPSVNIFADDKSIYRDSAYVSIIVGISNAFDAFLKMTSIEETALCRRRVPSLLSMALNKTSEYILQEQRRLNVEGENDDDIDVADYFFTELERTYTSSNEGWKPLRRLVRKHGIRLVTETIRNRMIPQRLARFLVLRTLESNSNDAATALREAFLTITPAAAHPLSLDCIFFSNTFLGTFFLECYIKEMHDSTLFFRGLSQLITRGIVPVEWMATASMKSHIVDAIQSVVSEDEHSTASAMLIFAIVRASLGLNKPTQKQRYRRNGKVQARRRPGLHPSEESVSFQASIDGPMSEALNNTICSMLTVLCSAHIARFEGQPHTISPMWYIQTSLAATVKRFLITAKLPTKNYSGSQRMRIGYVLMTQYIFEYFEAQNFDEIWYSPSLLSSIENFICFTPDRKQLVAGFSALFLQFSRCLCRGRDGNEFDILKPMTTLFESIHLRRYPSFRAMLTKVTVEVALNFAEYTCLREHHTWATDIQEKAAGFDHGLELMTPSLSLTTASFRWEDGIGEWVARTPCVKRSVMSRSATVKCPHEKKQPVIDYVGSFTPSVDSDPTSGCPSDVSSSSGQFGSSTTSGSPSTAPTDTEEEKEVEEDSDAQTGSACGLVGHNQTRQNRKRRLSDDSSGRKFKDTVKSRYCLRARNNRVDMPVAIAIAVEIRPVIPRKCPDIDIVIRTNEHDTCFQENQLKVSGARRTSAEYEDDIFITAPALSENFQHKRQRHSYPFGRELIQPARRRVSARLAAVRRATIPHLNPNYSSDDELSFL</sequence>
<comment type="caution">
    <text evidence="1">The sequence shown here is derived from an EMBL/GenBank/DDBJ whole genome shotgun (WGS) entry which is preliminary data.</text>
</comment>
<gene>
    <name evidence="1" type="ORF">LOY88_004024</name>
</gene>